<comment type="caution">
    <text evidence="2">The sequence shown here is derived from an EMBL/GenBank/DDBJ whole genome shotgun (WGS) entry which is preliminary data.</text>
</comment>
<proteinExistence type="predicted"/>
<dbReference type="RefSeq" id="WP_026816175.1">
    <property type="nucleotide sequence ID" value="NZ_AUFF01000001.1"/>
</dbReference>
<reference evidence="2 3" key="1">
    <citation type="submission" date="2013-09" db="EMBL/GenBank/DDBJ databases">
        <title>Genome sequencing of Arenimonas composti.</title>
        <authorList>
            <person name="Chen F."/>
            <person name="Wang G."/>
        </authorList>
    </citation>
    <scope>NUCLEOTIDE SEQUENCE [LARGE SCALE GENOMIC DNA]</scope>
    <source>
        <strain evidence="2 3">TR7-09</strain>
    </source>
</reference>
<dbReference type="PROSITE" id="PS51257">
    <property type="entry name" value="PROKAR_LIPOPROTEIN"/>
    <property type="match status" value="1"/>
</dbReference>
<feature type="chain" id="PRO_5001871529" description="DUF4410 domain-containing protein" evidence="1">
    <location>
        <begin position="21"/>
        <end position="150"/>
    </location>
</feature>
<dbReference type="Proteomes" id="UP000029391">
    <property type="component" value="Unassembled WGS sequence"/>
</dbReference>
<evidence type="ECO:0000313" key="2">
    <source>
        <dbReference type="EMBL" id="KFN51518.1"/>
    </source>
</evidence>
<evidence type="ECO:0000256" key="1">
    <source>
        <dbReference type="SAM" id="SignalP"/>
    </source>
</evidence>
<dbReference type="AlphaFoldDB" id="A0A091BFQ8"/>
<keyword evidence="3" id="KW-1185">Reference proteome</keyword>
<evidence type="ECO:0000313" key="3">
    <source>
        <dbReference type="Proteomes" id="UP000029391"/>
    </source>
</evidence>
<accession>A0A091BFQ8</accession>
<evidence type="ECO:0008006" key="4">
    <source>
        <dbReference type="Google" id="ProtNLM"/>
    </source>
</evidence>
<sequence length="150" mass="15829">MRLVLALCLLLLAACGTVTEVLTPAPAGPVAVSGQYWIAIQDRFGLTPDERAELFDAAAGQLGGAKVAMGTAGAMELRITVTNYRATGIGNRQAGGTPGGDFVESIVHVVDPASRRVLREERVVTRNRRAIGSEPLLREHGRDVVAAIAR</sequence>
<dbReference type="OrthoDB" id="9804559at2"/>
<name>A0A091BFQ8_9GAMM</name>
<organism evidence="2 3">
    <name type="scientific">Arenimonas composti TR7-09 = DSM 18010</name>
    <dbReference type="NCBI Taxonomy" id="1121013"/>
    <lineage>
        <taxon>Bacteria</taxon>
        <taxon>Pseudomonadati</taxon>
        <taxon>Pseudomonadota</taxon>
        <taxon>Gammaproteobacteria</taxon>
        <taxon>Lysobacterales</taxon>
        <taxon>Lysobacteraceae</taxon>
        <taxon>Arenimonas</taxon>
    </lineage>
</organism>
<keyword evidence="1" id="KW-0732">Signal</keyword>
<protein>
    <recommendedName>
        <fullName evidence="4">DUF4410 domain-containing protein</fullName>
    </recommendedName>
</protein>
<gene>
    <name evidence="2" type="ORF">P873_00225</name>
</gene>
<dbReference type="EMBL" id="AWXU01000004">
    <property type="protein sequence ID" value="KFN51518.1"/>
    <property type="molecule type" value="Genomic_DNA"/>
</dbReference>
<feature type="signal peptide" evidence="1">
    <location>
        <begin position="1"/>
        <end position="20"/>
    </location>
</feature>